<keyword evidence="2" id="KW-0378">Hydrolase</keyword>
<evidence type="ECO:0000256" key="1">
    <source>
        <dbReference type="ARBA" id="ARBA00022723"/>
    </source>
</evidence>
<dbReference type="InterPro" id="IPR001714">
    <property type="entry name" value="Pept_M24_MAP"/>
</dbReference>
<evidence type="ECO:0000256" key="2">
    <source>
        <dbReference type="ARBA" id="ARBA00022801"/>
    </source>
</evidence>
<dbReference type="GO" id="GO:0016787">
    <property type="term" value="F:hydrolase activity"/>
    <property type="evidence" value="ECO:0007669"/>
    <property type="project" value="UniProtKB-KW"/>
</dbReference>
<name>A0A6J7AMG2_9ZZZZ</name>
<dbReference type="SUPFAM" id="SSF53092">
    <property type="entry name" value="Creatinase/prolidase N-terminal domain"/>
    <property type="match status" value="1"/>
</dbReference>
<dbReference type="Pfam" id="PF00557">
    <property type="entry name" value="Peptidase_M24"/>
    <property type="match status" value="1"/>
</dbReference>
<dbReference type="PRINTS" id="PR00599">
    <property type="entry name" value="MAPEPTIDASE"/>
</dbReference>
<dbReference type="Gene3D" id="3.40.350.10">
    <property type="entry name" value="Creatinase/prolidase N-terminal domain"/>
    <property type="match status" value="1"/>
</dbReference>
<dbReference type="GO" id="GO:0046872">
    <property type="term" value="F:metal ion binding"/>
    <property type="evidence" value="ECO:0007669"/>
    <property type="project" value="UniProtKB-KW"/>
</dbReference>
<accession>A0A6J7AMG2</accession>
<dbReference type="AlphaFoldDB" id="A0A6J7AMG2"/>
<dbReference type="InterPro" id="IPR029149">
    <property type="entry name" value="Creatin/AminoP/Spt16_N"/>
</dbReference>
<feature type="domain" description="Peptidase M24" evidence="3">
    <location>
        <begin position="184"/>
        <end position="383"/>
    </location>
</feature>
<evidence type="ECO:0000313" key="5">
    <source>
        <dbReference type="EMBL" id="CAB4727679.1"/>
    </source>
</evidence>
<feature type="domain" description="Creatinase N-terminal" evidence="4">
    <location>
        <begin position="25"/>
        <end position="173"/>
    </location>
</feature>
<dbReference type="InterPro" id="IPR050659">
    <property type="entry name" value="Peptidase_M24B"/>
</dbReference>
<dbReference type="InterPro" id="IPR000994">
    <property type="entry name" value="Pept_M24"/>
</dbReference>
<sequence>MDDGLIGASDIAAALAATPCDVAARISRLVGLLEAAGCDALVVTNLRNIRYLTGFSGSAAQLVVHANGATLCTDGRYESQAPVELRDVGVTAVRIEITSEDGGVAPSAKQAFFDAIRAASKEPRSAGGVLRVGLEATSISWSEQRRIAGWISEPGVDGVLVATDGVIETLRLVKDPGEVVRVELAASIADLAFAQVRGRLLDGPTESEFGLELDLAMRRLGAAERSFETIVASGPNSALPHARPGMRRIERGDLVVIDFGAMLDSYRSDMTRTVMVGEPSAVQQRLLDVVTAAQAAGARAIGPGVGCREVDAACREVIASAGWAERFVHGTGHGVGLDIHEAPWVNSRSAATLAPGQVVTVEPGVYLPGVGGVRVEDTLLVTESGARPLTRAPKDPILV</sequence>
<dbReference type="InterPro" id="IPR036005">
    <property type="entry name" value="Creatinase/aminopeptidase-like"/>
</dbReference>
<evidence type="ECO:0000259" key="4">
    <source>
        <dbReference type="Pfam" id="PF01321"/>
    </source>
</evidence>
<proteinExistence type="predicted"/>
<dbReference type="EMBL" id="CAFABA010000086">
    <property type="protein sequence ID" value="CAB4833993.1"/>
    <property type="molecule type" value="Genomic_DNA"/>
</dbReference>
<reference evidence="6" key="1">
    <citation type="submission" date="2020-05" db="EMBL/GenBank/DDBJ databases">
        <authorList>
            <person name="Chiriac C."/>
            <person name="Salcher M."/>
            <person name="Ghai R."/>
            <person name="Kavagutti S V."/>
        </authorList>
    </citation>
    <scope>NUCLEOTIDE SEQUENCE</scope>
</reference>
<dbReference type="EMBL" id="CAEZYR010000005">
    <property type="protein sequence ID" value="CAB4727679.1"/>
    <property type="molecule type" value="Genomic_DNA"/>
</dbReference>
<protein>
    <submittedName>
        <fullName evidence="6">Unannotated protein</fullName>
    </submittedName>
</protein>
<keyword evidence="1" id="KW-0479">Metal-binding</keyword>
<evidence type="ECO:0000313" key="6">
    <source>
        <dbReference type="EMBL" id="CAB4833993.1"/>
    </source>
</evidence>
<evidence type="ECO:0000313" key="7">
    <source>
        <dbReference type="EMBL" id="CAB4921709.1"/>
    </source>
</evidence>
<dbReference type="Gene3D" id="3.90.230.10">
    <property type="entry name" value="Creatinase/methionine aminopeptidase superfamily"/>
    <property type="match status" value="1"/>
</dbReference>
<dbReference type="InterPro" id="IPR001131">
    <property type="entry name" value="Peptidase_M24B_aminopep-P_CS"/>
</dbReference>
<gene>
    <name evidence="5" type="ORF">UFOPK2754_00269</name>
    <name evidence="6" type="ORF">UFOPK3139_01943</name>
    <name evidence="7" type="ORF">UFOPK3543_02121</name>
</gene>
<dbReference type="PROSITE" id="PS00491">
    <property type="entry name" value="PROLINE_PEPTIDASE"/>
    <property type="match status" value="1"/>
</dbReference>
<dbReference type="Pfam" id="PF01321">
    <property type="entry name" value="Creatinase_N"/>
    <property type="match status" value="1"/>
</dbReference>
<dbReference type="EMBL" id="CAFBMH010000093">
    <property type="protein sequence ID" value="CAB4921709.1"/>
    <property type="molecule type" value="Genomic_DNA"/>
</dbReference>
<dbReference type="SUPFAM" id="SSF55920">
    <property type="entry name" value="Creatinase/aminopeptidase"/>
    <property type="match status" value="1"/>
</dbReference>
<organism evidence="6">
    <name type="scientific">freshwater metagenome</name>
    <dbReference type="NCBI Taxonomy" id="449393"/>
    <lineage>
        <taxon>unclassified sequences</taxon>
        <taxon>metagenomes</taxon>
        <taxon>ecological metagenomes</taxon>
    </lineage>
</organism>
<dbReference type="InterPro" id="IPR000587">
    <property type="entry name" value="Creatinase_N"/>
</dbReference>
<dbReference type="PANTHER" id="PTHR46112">
    <property type="entry name" value="AMINOPEPTIDASE"/>
    <property type="match status" value="1"/>
</dbReference>
<evidence type="ECO:0000259" key="3">
    <source>
        <dbReference type="Pfam" id="PF00557"/>
    </source>
</evidence>
<dbReference type="CDD" id="cd01092">
    <property type="entry name" value="APP-like"/>
    <property type="match status" value="1"/>
</dbReference>
<dbReference type="PANTHER" id="PTHR46112:SF3">
    <property type="entry name" value="AMINOPEPTIDASE YPDF"/>
    <property type="match status" value="1"/>
</dbReference>